<dbReference type="RefSeq" id="WP_230736627.1">
    <property type="nucleotide sequence ID" value="NZ_JAJNDB010000004.1"/>
</dbReference>
<proteinExistence type="predicted"/>
<accession>A0ABS8PBG6</accession>
<gene>
    <name evidence="1" type="ORF">LQ327_19120</name>
</gene>
<sequence>MQVVAIVPAWMLADGAYVGLAVGQRVTTGLALAVIDATVAPAATVGLEQSDEQPGFTTVTGRVECPQDPDGARVGTVLCSGAWAVVPFAASPLSAGECVVASGWLTAEPYLWAAGGALARAVPAGRQVWRVGQVRCVGDGDDPHSIERLPEQADVDPDAAYLLELSAAD</sequence>
<reference evidence="1 2" key="1">
    <citation type="submission" date="2021-11" db="EMBL/GenBank/DDBJ databases">
        <title>Draft genome sequence of Actinomycetospora sp. SF1 isolated from the rhizosphere soil.</title>
        <authorList>
            <person name="Duangmal K."/>
            <person name="Chantavorakit T."/>
        </authorList>
    </citation>
    <scope>NUCLEOTIDE SEQUENCE [LARGE SCALE GENOMIC DNA]</scope>
    <source>
        <strain evidence="1 2">TBRC 5722</strain>
    </source>
</reference>
<dbReference type="Proteomes" id="UP001199469">
    <property type="component" value="Unassembled WGS sequence"/>
</dbReference>
<name>A0ABS8PBG6_9PSEU</name>
<evidence type="ECO:0000313" key="2">
    <source>
        <dbReference type="Proteomes" id="UP001199469"/>
    </source>
</evidence>
<organism evidence="1 2">
    <name type="scientific">Actinomycetospora endophytica</name>
    <dbReference type="NCBI Taxonomy" id="2291215"/>
    <lineage>
        <taxon>Bacteria</taxon>
        <taxon>Bacillati</taxon>
        <taxon>Actinomycetota</taxon>
        <taxon>Actinomycetes</taxon>
        <taxon>Pseudonocardiales</taxon>
        <taxon>Pseudonocardiaceae</taxon>
        <taxon>Actinomycetospora</taxon>
    </lineage>
</organism>
<keyword evidence="2" id="KW-1185">Reference proteome</keyword>
<protein>
    <submittedName>
        <fullName evidence="1">Uncharacterized protein</fullName>
    </submittedName>
</protein>
<dbReference type="EMBL" id="JAJNDB010000004">
    <property type="protein sequence ID" value="MCD2195484.1"/>
    <property type="molecule type" value="Genomic_DNA"/>
</dbReference>
<evidence type="ECO:0000313" key="1">
    <source>
        <dbReference type="EMBL" id="MCD2195484.1"/>
    </source>
</evidence>
<comment type="caution">
    <text evidence="1">The sequence shown here is derived from an EMBL/GenBank/DDBJ whole genome shotgun (WGS) entry which is preliminary data.</text>
</comment>